<evidence type="ECO:0000313" key="6">
    <source>
        <dbReference type="EMBL" id="ETR72000.1"/>
    </source>
</evidence>
<evidence type="ECO:0000256" key="2">
    <source>
        <dbReference type="ARBA" id="ARBA00005695"/>
    </source>
</evidence>
<protein>
    <submittedName>
        <fullName evidence="6">Peptide/nickel transport system substrate-binding protein</fullName>
    </submittedName>
</protein>
<name>A0A1V1PB07_9BACT</name>
<evidence type="ECO:0000256" key="1">
    <source>
        <dbReference type="ARBA" id="ARBA00004196"/>
    </source>
</evidence>
<dbReference type="Gene3D" id="3.90.76.10">
    <property type="entry name" value="Dipeptide-binding Protein, Domain 1"/>
    <property type="match status" value="1"/>
</dbReference>
<dbReference type="Proteomes" id="UP000189670">
    <property type="component" value="Unassembled WGS sequence"/>
</dbReference>
<dbReference type="GO" id="GO:0030288">
    <property type="term" value="C:outer membrane-bounded periplasmic space"/>
    <property type="evidence" value="ECO:0007669"/>
    <property type="project" value="UniProtKB-ARBA"/>
</dbReference>
<dbReference type="PIRSF" id="PIRSF002741">
    <property type="entry name" value="MppA"/>
    <property type="match status" value="1"/>
</dbReference>
<dbReference type="Gene3D" id="3.40.190.10">
    <property type="entry name" value="Periplasmic binding protein-like II"/>
    <property type="match status" value="1"/>
</dbReference>
<gene>
    <name evidence="6" type="ORF">OMM_07766</name>
</gene>
<evidence type="ECO:0000256" key="3">
    <source>
        <dbReference type="ARBA" id="ARBA00022448"/>
    </source>
</evidence>
<comment type="subcellular location">
    <subcellularLocation>
        <location evidence="1">Cell envelope</location>
    </subcellularLocation>
</comment>
<sequence length="512" mass="59481">MYIHCQDLTDKDYAFRRTKIPNYLRLPLEGEISTIDPGISLDTSSVEITEQLFLGLTEFDYKDNKYKVVPELAESWTISKSGTVYRFKMRKDAFWVSGIEAKRLSPVTSFDIVNAIQRNLSSELDAPYVSILFVLKNAREIYNKEEKDLSKLGVRAIDDYTVEFSLKHPAVYFPSLVALWIYRPLPIKVIEKYGDDWTKPKHIQTNGSYFLHDWRKRRKLILKKNPHYFPSKRIAIPEIQYMIVPESFTAFDMYFKGNLDIIGGSYIRLPPSELERILKNNELKQDYLSCPMFAIYSYQFNTLRPPVDNPLVRKAISAAINRSLLVRIVTKSGQTPAGTLTPPSFLDKKSSSNDVLFDPDQARQWLSEAGYAEGKGFPELFLLHDTSGTHSLVAKAIQVFLKHYLNIHLTIEALNWNSYLERINISDKSKVPHIIRFGWTTDYLDANNWLNDAFYYFQTLHSWSDQKYDSIITQAAKHTDNKKECFFFNKQKGLSKNKHQFCRFFLSLLNIL</sequence>
<evidence type="ECO:0000259" key="5">
    <source>
        <dbReference type="Pfam" id="PF00496"/>
    </source>
</evidence>
<evidence type="ECO:0000256" key="4">
    <source>
        <dbReference type="ARBA" id="ARBA00022729"/>
    </source>
</evidence>
<dbReference type="GO" id="GO:0043190">
    <property type="term" value="C:ATP-binding cassette (ABC) transporter complex"/>
    <property type="evidence" value="ECO:0007669"/>
    <property type="project" value="InterPro"/>
</dbReference>
<dbReference type="Gene3D" id="3.10.105.10">
    <property type="entry name" value="Dipeptide-binding Protein, Domain 3"/>
    <property type="match status" value="1"/>
</dbReference>
<feature type="domain" description="Solute-binding protein family 5" evidence="5">
    <location>
        <begin position="67"/>
        <end position="454"/>
    </location>
</feature>
<comment type="caution">
    <text evidence="6">The sequence shown here is derived from an EMBL/GenBank/DDBJ whole genome shotgun (WGS) entry which is preliminary data.</text>
</comment>
<reference evidence="7" key="1">
    <citation type="submission" date="2012-11" db="EMBL/GenBank/DDBJ databases">
        <authorList>
            <person name="Lucero-Rivera Y.E."/>
            <person name="Tovar-Ramirez D."/>
        </authorList>
    </citation>
    <scope>NUCLEOTIDE SEQUENCE [LARGE SCALE GENOMIC DNA]</scope>
    <source>
        <strain evidence="7">Araruama</strain>
    </source>
</reference>
<evidence type="ECO:0000313" key="7">
    <source>
        <dbReference type="Proteomes" id="UP000189670"/>
    </source>
</evidence>
<dbReference type="CDD" id="cd08504">
    <property type="entry name" value="PBP2_OppA"/>
    <property type="match status" value="1"/>
</dbReference>
<organism evidence="6 7">
    <name type="scientific">Candidatus Magnetoglobus multicellularis str. Araruama</name>
    <dbReference type="NCBI Taxonomy" id="890399"/>
    <lineage>
        <taxon>Bacteria</taxon>
        <taxon>Pseudomonadati</taxon>
        <taxon>Thermodesulfobacteriota</taxon>
        <taxon>Desulfobacteria</taxon>
        <taxon>Desulfobacterales</taxon>
        <taxon>Desulfobacteraceae</taxon>
        <taxon>Candidatus Magnetoglobus</taxon>
    </lineage>
</organism>
<accession>A0A1V1PB07</accession>
<dbReference type="InterPro" id="IPR000914">
    <property type="entry name" value="SBP_5_dom"/>
</dbReference>
<dbReference type="EMBL" id="ATBP01000195">
    <property type="protein sequence ID" value="ETR72000.1"/>
    <property type="molecule type" value="Genomic_DNA"/>
</dbReference>
<proteinExistence type="inferred from homology"/>
<dbReference type="Pfam" id="PF00496">
    <property type="entry name" value="SBP_bac_5"/>
    <property type="match status" value="1"/>
</dbReference>
<keyword evidence="4" id="KW-0732">Signal</keyword>
<keyword evidence="3" id="KW-0813">Transport</keyword>
<dbReference type="PANTHER" id="PTHR30290">
    <property type="entry name" value="PERIPLASMIC BINDING COMPONENT OF ABC TRANSPORTER"/>
    <property type="match status" value="1"/>
</dbReference>
<dbReference type="InterPro" id="IPR039424">
    <property type="entry name" value="SBP_5"/>
</dbReference>
<dbReference type="SUPFAM" id="SSF53850">
    <property type="entry name" value="Periplasmic binding protein-like II"/>
    <property type="match status" value="1"/>
</dbReference>
<dbReference type="InterPro" id="IPR030678">
    <property type="entry name" value="Peptide/Ni-bd"/>
</dbReference>
<comment type="similarity">
    <text evidence="2">Belongs to the bacterial solute-binding protein 5 family.</text>
</comment>
<dbReference type="GO" id="GO:0015833">
    <property type="term" value="P:peptide transport"/>
    <property type="evidence" value="ECO:0007669"/>
    <property type="project" value="TreeGrafter"/>
</dbReference>
<dbReference type="AlphaFoldDB" id="A0A1V1PB07"/>
<dbReference type="GO" id="GO:1904680">
    <property type="term" value="F:peptide transmembrane transporter activity"/>
    <property type="evidence" value="ECO:0007669"/>
    <property type="project" value="TreeGrafter"/>
</dbReference>
<dbReference type="PANTHER" id="PTHR30290:SF10">
    <property type="entry name" value="PERIPLASMIC OLIGOPEPTIDE-BINDING PROTEIN-RELATED"/>
    <property type="match status" value="1"/>
</dbReference>